<dbReference type="AlphaFoldDB" id="A0A151SFE0"/>
<sequence>MVRISGERQILGSRWIRFDQSYPVPDYCEPEALQAKFETPVLILTMPKKTTSQDEGVVPKAKPDEKGKETTPPQPTTTTKVEEPIEDKKSASPPSPDLKAQQKATLEDTPPQIPSEPIKPQKGQGEAVERLSSAVSVKDQVEEKKTEETSSDDEEEVKEEPSESRKPVKDKEQSDFEEKETKTEKLLAKEVEPSATKKKKEKEPSSITTPKKEGKCQENAKEWVGSVSQVVRKIAEETWNEEEKKLAANIGAAFLVIAALGAYVSYRFSS</sequence>
<evidence type="ECO:0008006" key="5">
    <source>
        <dbReference type="Google" id="ProtNLM"/>
    </source>
</evidence>
<feature type="compositionally biased region" description="Basic and acidic residues" evidence="1">
    <location>
        <begin position="139"/>
        <end position="148"/>
    </location>
</feature>
<dbReference type="OMA" id="KKEACAD"/>
<dbReference type="GO" id="GO:0034605">
    <property type="term" value="P:cellular response to heat"/>
    <property type="evidence" value="ECO:0007669"/>
    <property type="project" value="TreeGrafter"/>
</dbReference>
<proteinExistence type="predicted"/>
<dbReference type="Gramene" id="C.cajan_23755.t">
    <property type="protein sequence ID" value="C.cajan_23755.t"/>
    <property type="gene ID" value="C.cajan_23755"/>
</dbReference>
<feature type="compositionally biased region" description="Basic and acidic residues" evidence="1">
    <location>
        <begin position="80"/>
        <end position="90"/>
    </location>
</feature>
<gene>
    <name evidence="3" type="ORF">KK1_024443</name>
</gene>
<reference evidence="3" key="1">
    <citation type="journal article" date="2012" name="Nat. Biotechnol.">
        <title>Draft genome sequence of pigeonpea (Cajanus cajan), an orphan legume crop of resource-poor farmers.</title>
        <authorList>
            <person name="Varshney R.K."/>
            <person name="Chen W."/>
            <person name="Li Y."/>
            <person name="Bharti A.K."/>
            <person name="Saxena R.K."/>
            <person name="Schlueter J.A."/>
            <person name="Donoghue M.T."/>
            <person name="Azam S."/>
            <person name="Fan G."/>
            <person name="Whaley A.M."/>
            <person name="Farmer A.D."/>
            <person name="Sheridan J."/>
            <person name="Iwata A."/>
            <person name="Tuteja R."/>
            <person name="Penmetsa R.V."/>
            <person name="Wu W."/>
            <person name="Upadhyaya H.D."/>
            <person name="Yang S.P."/>
            <person name="Shah T."/>
            <person name="Saxena K.B."/>
            <person name="Michael T."/>
            <person name="McCombie W.R."/>
            <person name="Yang B."/>
            <person name="Zhang G."/>
            <person name="Yang H."/>
            <person name="Wang J."/>
            <person name="Spillane C."/>
            <person name="Cook D.R."/>
            <person name="May G.D."/>
            <person name="Xu X."/>
            <person name="Jackson S.A."/>
        </authorList>
    </citation>
    <scope>NUCLEOTIDE SEQUENCE [LARGE SCALE GENOMIC DNA]</scope>
</reference>
<dbReference type="EMBL" id="KQ483412">
    <property type="protein sequence ID" value="KYP53550.1"/>
    <property type="molecule type" value="Genomic_DNA"/>
</dbReference>
<keyword evidence="4" id="KW-1185">Reference proteome</keyword>
<evidence type="ECO:0000256" key="2">
    <source>
        <dbReference type="SAM" id="Phobius"/>
    </source>
</evidence>
<evidence type="ECO:0000256" key="1">
    <source>
        <dbReference type="SAM" id="MobiDB-lite"/>
    </source>
</evidence>
<evidence type="ECO:0000313" key="4">
    <source>
        <dbReference type="Proteomes" id="UP000075243"/>
    </source>
</evidence>
<keyword evidence="2" id="KW-1133">Transmembrane helix</keyword>
<evidence type="ECO:0000313" key="3">
    <source>
        <dbReference type="EMBL" id="KYP53550.1"/>
    </source>
</evidence>
<feature type="transmembrane region" description="Helical" evidence="2">
    <location>
        <begin position="246"/>
        <end position="266"/>
    </location>
</feature>
<organism evidence="3 4">
    <name type="scientific">Cajanus cajan</name>
    <name type="common">Pigeon pea</name>
    <name type="synonym">Cajanus indicus</name>
    <dbReference type="NCBI Taxonomy" id="3821"/>
    <lineage>
        <taxon>Eukaryota</taxon>
        <taxon>Viridiplantae</taxon>
        <taxon>Streptophyta</taxon>
        <taxon>Embryophyta</taxon>
        <taxon>Tracheophyta</taxon>
        <taxon>Spermatophyta</taxon>
        <taxon>Magnoliopsida</taxon>
        <taxon>eudicotyledons</taxon>
        <taxon>Gunneridae</taxon>
        <taxon>Pentapetalae</taxon>
        <taxon>rosids</taxon>
        <taxon>fabids</taxon>
        <taxon>Fabales</taxon>
        <taxon>Fabaceae</taxon>
        <taxon>Papilionoideae</taxon>
        <taxon>50 kb inversion clade</taxon>
        <taxon>NPAAA clade</taxon>
        <taxon>indigoferoid/millettioid clade</taxon>
        <taxon>Phaseoleae</taxon>
        <taxon>Cajanus</taxon>
    </lineage>
</organism>
<name>A0A151SFE0_CAJCA</name>
<feature type="compositionally biased region" description="Basic and acidic residues" evidence="1">
    <location>
        <begin position="159"/>
        <end position="192"/>
    </location>
</feature>
<protein>
    <recommendedName>
        <fullName evidence="5">SHSP domain-containing protein</fullName>
    </recommendedName>
</protein>
<dbReference type="PANTHER" id="PTHR43670:SF93">
    <property type="entry name" value="HSP20_ALPHA CRYSTALLIN FAMILY PROTEIN"/>
    <property type="match status" value="1"/>
</dbReference>
<dbReference type="PANTHER" id="PTHR43670">
    <property type="entry name" value="HEAT SHOCK PROTEIN 26"/>
    <property type="match status" value="1"/>
</dbReference>
<keyword evidence="2" id="KW-0812">Transmembrane</keyword>
<keyword evidence="2" id="KW-0472">Membrane</keyword>
<dbReference type="Proteomes" id="UP000075243">
    <property type="component" value="Unassembled WGS sequence"/>
</dbReference>
<feature type="compositionally biased region" description="Acidic residues" evidence="1">
    <location>
        <begin position="149"/>
        <end position="158"/>
    </location>
</feature>
<feature type="region of interest" description="Disordered" evidence="1">
    <location>
        <begin position="46"/>
        <end position="218"/>
    </location>
</feature>
<accession>A0A151SFE0</accession>
<dbReference type="CDD" id="cd06464">
    <property type="entry name" value="ACD_sHsps-like"/>
    <property type="match status" value="1"/>
</dbReference>